<dbReference type="InterPro" id="IPR025668">
    <property type="entry name" value="Tnp_DDE_dom"/>
</dbReference>
<evidence type="ECO:0000313" key="2">
    <source>
        <dbReference type="EMBL" id="AAD30999.1"/>
    </source>
</evidence>
<dbReference type="Pfam" id="PF13701">
    <property type="entry name" value="DDE_Tnp_1_4"/>
    <property type="match status" value="1"/>
</dbReference>
<accession>Q9X5K3</accession>
<evidence type="ECO:0000259" key="1">
    <source>
        <dbReference type="Pfam" id="PF13701"/>
    </source>
</evidence>
<dbReference type="EMBL" id="AF126281">
    <property type="protein sequence ID" value="AAD30999.1"/>
    <property type="molecule type" value="Genomic_DNA"/>
</dbReference>
<protein>
    <submittedName>
        <fullName evidence="2">Putative transposase</fullName>
    </submittedName>
</protein>
<dbReference type="AlphaFoldDB" id="Q9X5K3"/>
<dbReference type="NCBIfam" id="NF033539">
    <property type="entry name" value="transpos_IS1380"/>
    <property type="match status" value="1"/>
</dbReference>
<name>Q9X5K3_RHOER</name>
<reference evidence="2" key="1">
    <citation type="journal article" date="1999" name="Appl. Microbiol. Biotechnol.">
        <title>Characterization of IS1676 from Rhodococcus erythropolis SQ1.</title>
        <authorList>
            <person name="Lessard P.A."/>
            <person name="O'Brien X.M."/>
            <person name="Ahlgren N.A."/>
            <person name="Ribich S.A."/>
            <person name="Sinskey A.J."/>
        </authorList>
    </citation>
    <scope>NUCLEOTIDE SEQUENCE</scope>
    <source>
        <strain evidence="2">SQ1</strain>
    </source>
</reference>
<proteinExistence type="predicted"/>
<feature type="domain" description="Transposase DDE" evidence="1">
    <location>
        <begin position="25"/>
        <end position="478"/>
    </location>
</feature>
<organism evidence="2">
    <name type="scientific">Rhodococcus erythropolis</name>
    <name type="common">Arthrobacter picolinophilus</name>
    <dbReference type="NCBI Taxonomy" id="1833"/>
    <lineage>
        <taxon>Bacteria</taxon>
        <taxon>Bacillati</taxon>
        <taxon>Actinomycetota</taxon>
        <taxon>Actinomycetes</taxon>
        <taxon>Mycobacteriales</taxon>
        <taxon>Nocardiaceae</taxon>
        <taxon>Rhodococcus</taxon>
        <taxon>Rhodococcus erythropolis group</taxon>
    </lineage>
</organism>
<dbReference type="InterPro" id="IPR047960">
    <property type="entry name" value="Transpos_IS1380"/>
</dbReference>
<sequence length="481" mass="52175">MRIIEARIHPNRRITFQVHKSTSCYPKLSIDTTGNALVSQSGAVILIRTAEKTRLNTALSEALSPWRKPSAQHDPGKILLDLALSLAVGGDCLADIATLREQPAVFGSVASDATVSRLISTLAADGPTALTAINSARAVARKAAWSYAGEHAPDHHIDPQQPLVVDLDATLVTAHSEKENTAPNFKRGFGFHPLLAFVDHGEHGTGEPLSFLLRPGNSGSNTAADHIAVTRQALAQLPFRTSGAVGKKVLIRTDGAGGTHAFLEYLTARKLSYSVGFTLTDAMAEAIDEIPEDLWISALDSSGGVRDGAWVAELTGLVHLSGWPAGMRLIVRKERPHPGAQLRLTDRNGLRLTAFVTNTVVGSLQTLELRHRRRARCEDRIRTAKDTGLSNLPLYGFAHNEIWLAIVALASELTAWMQMLTLTSSDARRWEPKRLRLRLFSIAGRIARHARKTRLRVSGRAPWSGLITSALARLEALPAPT</sequence>